<feature type="transmembrane region" description="Helical" evidence="2">
    <location>
        <begin position="284"/>
        <end position="301"/>
    </location>
</feature>
<proteinExistence type="predicted"/>
<evidence type="ECO:0000313" key="4">
    <source>
        <dbReference type="Proteomes" id="UP000738349"/>
    </source>
</evidence>
<keyword evidence="2" id="KW-1133">Transmembrane helix</keyword>
<dbReference type="EMBL" id="JAGMUV010000006">
    <property type="protein sequence ID" value="KAH7152567.1"/>
    <property type="molecule type" value="Genomic_DNA"/>
</dbReference>
<accession>A0A9P9F4L5</accession>
<dbReference type="Proteomes" id="UP000738349">
    <property type="component" value="Unassembled WGS sequence"/>
</dbReference>
<sequence length="358" mass="39600">MGLDIFGNITNGNQTHAWVPEPTVRGTWSILSSCIITILFCIWSAVQLNVPPYNEAKFIHVTHTTWKRMGMLLLGLLAPELVTATAWLVLHSYILCPLNARTDMCSDFQVPASASEVGPNIRSNLFGTMRANQRDEEQANDPGQTYPVAHELWTMRHGFLAIMGGIALDSGGSPEPFTPYQRLTLTASGVERLAKQKPELLSPITTQAIEDKSKANNMAKAIVCVQSAWFCIQCISRFAQNLPISLLEINTFAHAFLAIVIYALWWEKPLDIAEPLLITGPDSWSISALFFTLSIISAPCPKVKGKIQKRLTEGSYVREVGGHHPANSDRVPGCPDHSTRPRGQCSKECEEWAQTTRT</sequence>
<evidence type="ECO:0000313" key="3">
    <source>
        <dbReference type="EMBL" id="KAH7152567.1"/>
    </source>
</evidence>
<feature type="transmembrane region" description="Helical" evidence="2">
    <location>
        <begin position="246"/>
        <end position="264"/>
    </location>
</feature>
<dbReference type="PANTHER" id="PTHR35043">
    <property type="entry name" value="TRANSCRIPTION FACTOR DOMAIN-CONTAINING PROTEIN"/>
    <property type="match status" value="1"/>
</dbReference>
<evidence type="ECO:0000256" key="2">
    <source>
        <dbReference type="SAM" id="Phobius"/>
    </source>
</evidence>
<keyword evidence="4" id="KW-1185">Reference proteome</keyword>
<organism evidence="3 4">
    <name type="scientific">Dactylonectria macrodidyma</name>
    <dbReference type="NCBI Taxonomy" id="307937"/>
    <lineage>
        <taxon>Eukaryota</taxon>
        <taxon>Fungi</taxon>
        <taxon>Dikarya</taxon>
        <taxon>Ascomycota</taxon>
        <taxon>Pezizomycotina</taxon>
        <taxon>Sordariomycetes</taxon>
        <taxon>Hypocreomycetidae</taxon>
        <taxon>Hypocreales</taxon>
        <taxon>Nectriaceae</taxon>
        <taxon>Dactylonectria</taxon>
    </lineage>
</organism>
<feature type="transmembrane region" description="Helical" evidence="2">
    <location>
        <begin position="28"/>
        <end position="50"/>
    </location>
</feature>
<reference evidence="3" key="1">
    <citation type="journal article" date="2021" name="Nat. Commun.">
        <title>Genetic determinants of endophytism in the Arabidopsis root mycobiome.</title>
        <authorList>
            <person name="Mesny F."/>
            <person name="Miyauchi S."/>
            <person name="Thiergart T."/>
            <person name="Pickel B."/>
            <person name="Atanasova L."/>
            <person name="Karlsson M."/>
            <person name="Huettel B."/>
            <person name="Barry K.W."/>
            <person name="Haridas S."/>
            <person name="Chen C."/>
            <person name="Bauer D."/>
            <person name="Andreopoulos W."/>
            <person name="Pangilinan J."/>
            <person name="LaButti K."/>
            <person name="Riley R."/>
            <person name="Lipzen A."/>
            <person name="Clum A."/>
            <person name="Drula E."/>
            <person name="Henrissat B."/>
            <person name="Kohler A."/>
            <person name="Grigoriev I.V."/>
            <person name="Martin F.M."/>
            <person name="Hacquard S."/>
        </authorList>
    </citation>
    <scope>NUCLEOTIDE SEQUENCE</scope>
    <source>
        <strain evidence="3">MPI-CAGE-AT-0147</strain>
    </source>
</reference>
<feature type="transmembrane region" description="Helical" evidence="2">
    <location>
        <begin position="71"/>
        <end position="95"/>
    </location>
</feature>
<keyword evidence="2" id="KW-0812">Transmembrane</keyword>
<keyword evidence="2" id="KW-0472">Membrane</keyword>
<dbReference type="AlphaFoldDB" id="A0A9P9F4L5"/>
<name>A0A9P9F4L5_9HYPO</name>
<evidence type="ECO:0000256" key="1">
    <source>
        <dbReference type="SAM" id="MobiDB-lite"/>
    </source>
</evidence>
<comment type="caution">
    <text evidence="3">The sequence shown here is derived from an EMBL/GenBank/DDBJ whole genome shotgun (WGS) entry which is preliminary data.</text>
</comment>
<dbReference type="PANTHER" id="PTHR35043:SF9">
    <property type="match status" value="1"/>
</dbReference>
<protein>
    <submittedName>
        <fullName evidence="3">Uncharacterized protein</fullName>
    </submittedName>
</protein>
<dbReference type="OrthoDB" id="3061561at2759"/>
<gene>
    <name evidence="3" type="ORF">EDB81DRAFT_647346</name>
</gene>
<feature type="region of interest" description="Disordered" evidence="1">
    <location>
        <begin position="321"/>
        <end position="344"/>
    </location>
</feature>